<dbReference type="EMBL" id="CM035409">
    <property type="protein sequence ID" value="KAH7438429.1"/>
    <property type="molecule type" value="Genomic_DNA"/>
</dbReference>
<gene>
    <name evidence="4" type="ORF">KP509_04G014400</name>
</gene>
<evidence type="ECO:0000256" key="2">
    <source>
        <dbReference type="ARBA" id="ARBA00023186"/>
    </source>
</evidence>
<dbReference type="PANTHER" id="PTHR14021:SF15">
    <property type="entry name" value="IRON-SULFUR CLUSTER CO-CHAPERONE PROTEIN HSCB"/>
    <property type="match status" value="1"/>
</dbReference>
<dbReference type="Gene3D" id="1.20.1280.20">
    <property type="entry name" value="HscB, C-terminal domain"/>
    <property type="match status" value="1"/>
</dbReference>
<dbReference type="EMBL" id="CM035409">
    <property type="protein sequence ID" value="KAH7438430.1"/>
    <property type="molecule type" value="Genomic_DNA"/>
</dbReference>
<sequence>MARFLSELLTSQKGISSPRSKRRPLLWSSKLSCPSVAVRTDASTHSSGVFSIGAHFEHPKCAVQNASNSSESLCSRMVGLMQACRWEYLRVGMNTCFSCIGPTAYGCCLCPSRSNFKHPNYNATRTVSVRMDSSEVYAIKEECWACGKIKSGKNFLMCPFCNVVQPPNSDITYFDIFDQEQRFDIDLKDLEAKYKSLMKTLHPDLTHGKSVQEKEYYAQWSALVTTAYTDLLKPVSRATYLLKLRGIHVEEEGTVTDPDLITEVMDFREALQSMPDRKTLEELNKKASGRMDDWRAAFKAAFEEGNNTAAVGALQRMSYFGRVCEDINRELL</sequence>
<evidence type="ECO:0000259" key="3">
    <source>
        <dbReference type="Pfam" id="PF07743"/>
    </source>
</evidence>
<keyword evidence="2" id="KW-0143">Chaperone</keyword>
<keyword evidence="5" id="KW-1185">Reference proteome</keyword>
<dbReference type="EMBL" id="CM035409">
    <property type="protein sequence ID" value="KAH7438424.1"/>
    <property type="molecule type" value="Genomic_DNA"/>
</dbReference>
<dbReference type="InterPro" id="IPR036869">
    <property type="entry name" value="J_dom_sf"/>
</dbReference>
<dbReference type="PANTHER" id="PTHR14021">
    <property type="entry name" value="IRON-SULFUR CLUSTER CO-CHAPERONE PROTEIN HSCB"/>
    <property type="match status" value="1"/>
</dbReference>
<dbReference type="EMBL" id="CM035409">
    <property type="protein sequence ID" value="KAH7438428.1"/>
    <property type="molecule type" value="Genomic_DNA"/>
</dbReference>
<feature type="domain" description="Co-chaperone HscB C-terminal oligomerisation" evidence="3">
    <location>
        <begin position="257"/>
        <end position="327"/>
    </location>
</feature>
<dbReference type="Gene3D" id="1.10.287.110">
    <property type="entry name" value="DnaJ domain"/>
    <property type="match status" value="1"/>
</dbReference>
<dbReference type="OrthoDB" id="448954at2759"/>
<comment type="similarity">
    <text evidence="1">Belongs to the HscB family.</text>
</comment>
<accession>A0A8T2UY64</accession>
<dbReference type="EMBL" id="CM035409">
    <property type="protein sequence ID" value="KAH7438419.1"/>
    <property type="molecule type" value="Genomic_DNA"/>
</dbReference>
<dbReference type="GO" id="GO:0001671">
    <property type="term" value="F:ATPase activator activity"/>
    <property type="evidence" value="ECO:0007669"/>
    <property type="project" value="InterPro"/>
</dbReference>
<comment type="caution">
    <text evidence="4">The sequence shown here is derived from an EMBL/GenBank/DDBJ whole genome shotgun (WGS) entry which is preliminary data.</text>
</comment>
<dbReference type="NCBIfam" id="TIGR00714">
    <property type="entry name" value="hscB"/>
    <property type="match status" value="1"/>
</dbReference>
<dbReference type="SUPFAM" id="SSF46565">
    <property type="entry name" value="Chaperone J-domain"/>
    <property type="match status" value="1"/>
</dbReference>
<dbReference type="AlphaFoldDB" id="A0A8T2UY64"/>
<dbReference type="EMBL" id="CM035409">
    <property type="protein sequence ID" value="KAH7438426.1"/>
    <property type="molecule type" value="Genomic_DNA"/>
</dbReference>
<reference evidence="4" key="1">
    <citation type="submission" date="2021-08" db="EMBL/GenBank/DDBJ databases">
        <title>WGS assembly of Ceratopteris richardii.</title>
        <authorList>
            <person name="Marchant D.B."/>
            <person name="Chen G."/>
            <person name="Jenkins J."/>
            <person name="Shu S."/>
            <person name="Leebens-Mack J."/>
            <person name="Grimwood J."/>
            <person name="Schmutz J."/>
            <person name="Soltis P."/>
            <person name="Soltis D."/>
            <person name="Chen Z.-H."/>
        </authorList>
    </citation>
    <scope>NUCLEOTIDE SEQUENCE</scope>
    <source>
        <strain evidence="4">Whitten #5841</strain>
        <tissue evidence="4">Leaf</tissue>
    </source>
</reference>
<dbReference type="Proteomes" id="UP000825935">
    <property type="component" value="Chromosome 4"/>
</dbReference>
<dbReference type="EMBL" id="CM035409">
    <property type="protein sequence ID" value="KAH7438422.1"/>
    <property type="molecule type" value="Genomic_DNA"/>
</dbReference>
<name>A0A8T2UY64_CERRI</name>
<evidence type="ECO:0000313" key="5">
    <source>
        <dbReference type="Proteomes" id="UP000825935"/>
    </source>
</evidence>
<dbReference type="SUPFAM" id="SSF47144">
    <property type="entry name" value="HSC20 (HSCB), C-terminal oligomerisation domain"/>
    <property type="match status" value="1"/>
</dbReference>
<proteinExistence type="inferred from homology"/>
<dbReference type="EMBL" id="CM035409">
    <property type="protein sequence ID" value="KAH7438421.1"/>
    <property type="molecule type" value="Genomic_DNA"/>
</dbReference>
<dbReference type="InterPro" id="IPR036386">
    <property type="entry name" value="HscB_C_sf"/>
</dbReference>
<dbReference type="EMBL" id="CM035409">
    <property type="protein sequence ID" value="KAH7438423.1"/>
    <property type="molecule type" value="Genomic_DNA"/>
</dbReference>
<dbReference type="EMBL" id="CM035409">
    <property type="protein sequence ID" value="KAH7438425.1"/>
    <property type="molecule type" value="Genomic_DNA"/>
</dbReference>
<dbReference type="InterPro" id="IPR004640">
    <property type="entry name" value="HscB"/>
</dbReference>
<dbReference type="EMBL" id="CM035409">
    <property type="protein sequence ID" value="KAH7438420.1"/>
    <property type="molecule type" value="Genomic_DNA"/>
</dbReference>
<dbReference type="Pfam" id="PF07743">
    <property type="entry name" value="HSCB_C"/>
    <property type="match status" value="1"/>
</dbReference>
<organism evidence="4 5">
    <name type="scientific">Ceratopteris richardii</name>
    <name type="common">Triangle waterfern</name>
    <dbReference type="NCBI Taxonomy" id="49495"/>
    <lineage>
        <taxon>Eukaryota</taxon>
        <taxon>Viridiplantae</taxon>
        <taxon>Streptophyta</taxon>
        <taxon>Embryophyta</taxon>
        <taxon>Tracheophyta</taxon>
        <taxon>Polypodiopsida</taxon>
        <taxon>Polypodiidae</taxon>
        <taxon>Polypodiales</taxon>
        <taxon>Pteridineae</taxon>
        <taxon>Pteridaceae</taxon>
        <taxon>Parkerioideae</taxon>
        <taxon>Ceratopteris</taxon>
    </lineage>
</organism>
<dbReference type="GO" id="GO:0051259">
    <property type="term" value="P:protein complex oligomerization"/>
    <property type="evidence" value="ECO:0007669"/>
    <property type="project" value="InterPro"/>
</dbReference>
<evidence type="ECO:0000256" key="1">
    <source>
        <dbReference type="ARBA" id="ARBA00010476"/>
    </source>
</evidence>
<protein>
    <recommendedName>
        <fullName evidence="3">Co-chaperone HscB C-terminal oligomerisation domain-containing protein</fullName>
    </recommendedName>
</protein>
<evidence type="ECO:0000313" key="4">
    <source>
        <dbReference type="EMBL" id="KAH7438424.1"/>
    </source>
</evidence>
<dbReference type="GO" id="GO:0044571">
    <property type="term" value="P:[2Fe-2S] cluster assembly"/>
    <property type="evidence" value="ECO:0007669"/>
    <property type="project" value="InterPro"/>
</dbReference>
<dbReference type="GO" id="GO:0051087">
    <property type="term" value="F:protein-folding chaperone binding"/>
    <property type="evidence" value="ECO:0007669"/>
    <property type="project" value="InterPro"/>
</dbReference>
<dbReference type="InterPro" id="IPR009073">
    <property type="entry name" value="HscB_oligo_C"/>
</dbReference>